<dbReference type="EMBL" id="JACKWY010000013">
    <property type="protein sequence ID" value="MBB6716371.1"/>
    <property type="molecule type" value="Genomic_DNA"/>
</dbReference>
<organism evidence="1 2">
    <name type="scientific">Clostridium gasigenes</name>
    <dbReference type="NCBI Taxonomy" id="94869"/>
    <lineage>
        <taxon>Bacteria</taxon>
        <taxon>Bacillati</taxon>
        <taxon>Bacillota</taxon>
        <taxon>Clostridia</taxon>
        <taxon>Eubacteriales</taxon>
        <taxon>Clostridiaceae</taxon>
        <taxon>Clostridium</taxon>
    </lineage>
</organism>
<dbReference type="Proteomes" id="UP000585258">
    <property type="component" value="Unassembled WGS sequence"/>
</dbReference>
<name>A0A7X0VUC7_9CLOT</name>
<gene>
    <name evidence="1" type="ORF">H7E68_16830</name>
</gene>
<comment type="caution">
    <text evidence="1">The sequence shown here is derived from an EMBL/GenBank/DDBJ whole genome shotgun (WGS) entry which is preliminary data.</text>
</comment>
<evidence type="ECO:0000313" key="2">
    <source>
        <dbReference type="Proteomes" id="UP000585258"/>
    </source>
</evidence>
<accession>A0A7X0VUC7</accession>
<reference evidence="1 2" key="1">
    <citation type="submission" date="2020-08" db="EMBL/GenBank/DDBJ databases">
        <title>Clostridia isolated from Swiss meat.</title>
        <authorList>
            <person name="Wambui J."/>
            <person name="Stevens M.J.A."/>
            <person name="Stephan R."/>
        </authorList>
    </citation>
    <scope>NUCLEOTIDE SEQUENCE [LARGE SCALE GENOMIC DNA]</scope>
    <source>
        <strain evidence="1 2">CM001</strain>
    </source>
</reference>
<proteinExistence type="predicted"/>
<sequence>MFWDMDYFEITETIKAYSKRKEKESREKAVFNYKLADLIGASVKRLLDDKAKMPPLWEVYPGLFEDMKAEHEEQQVQNNYWKTIRDRVTVYGEMKKDKEVT</sequence>
<evidence type="ECO:0000313" key="1">
    <source>
        <dbReference type="EMBL" id="MBB6716371.1"/>
    </source>
</evidence>
<protein>
    <submittedName>
        <fullName evidence="1">Uncharacterized protein</fullName>
    </submittedName>
</protein>
<dbReference type="AlphaFoldDB" id="A0A7X0VUC7"/>